<accession>A0A5B9VXV8</accession>
<reference evidence="2 3" key="1">
    <citation type="submission" date="2019-08" db="EMBL/GenBank/DDBJ databases">
        <title>Deep-cultivation of Planctomycetes and their phenomic and genomic characterization uncovers novel biology.</title>
        <authorList>
            <person name="Wiegand S."/>
            <person name="Jogler M."/>
            <person name="Boedeker C."/>
            <person name="Pinto D."/>
            <person name="Vollmers J."/>
            <person name="Rivas-Marin E."/>
            <person name="Kohn T."/>
            <person name="Peeters S.H."/>
            <person name="Heuer A."/>
            <person name="Rast P."/>
            <person name="Oberbeckmann S."/>
            <person name="Bunk B."/>
            <person name="Jeske O."/>
            <person name="Meyerdierks A."/>
            <person name="Storesund J.E."/>
            <person name="Kallscheuer N."/>
            <person name="Luecker S."/>
            <person name="Lage O.M."/>
            <person name="Pohl T."/>
            <person name="Merkel B.J."/>
            <person name="Hornburger P."/>
            <person name="Mueller R.-W."/>
            <person name="Bruemmer F."/>
            <person name="Labrenz M."/>
            <person name="Spormann A.M."/>
            <person name="Op den Camp H."/>
            <person name="Overmann J."/>
            <person name="Amann R."/>
            <person name="Jetten M.S.M."/>
            <person name="Mascher T."/>
            <person name="Medema M.H."/>
            <person name="Devos D.P."/>
            <person name="Kaster A.-K."/>
            <person name="Ovreas L."/>
            <person name="Rohde M."/>
            <person name="Galperin M.Y."/>
            <person name="Jogler C."/>
        </authorList>
    </citation>
    <scope>NUCLEOTIDE SEQUENCE [LARGE SCALE GENOMIC DNA]</scope>
    <source>
        <strain evidence="2 3">OJF2</strain>
    </source>
</reference>
<dbReference type="InterPro" id="IPR038717">
    <property type="entry name" value="Tc1-like_DDE_dom"/>
</dbReference>
<gene>
    <name evidence="2" type="ORF">OJF2_09210</name>
</gene>
<sequence>MEAVLDVYAEPRDVAHPLVCMDEAAKQLTEGVEPTTAAIPGRAAKEDYHYERRGVRAIFMFFDPIRGWRRVSGRDSRMRADWAEEVRRLLDEDYPHAELVTLVCDNLNTHGIASLYEAFPAAEAHRLARRLRIVHTPRSGSWLNVAEIELSVLARQCLDRRMGSGEEVDAECAAWERARNAEGSRVIWRFTTADARIKLRHLYPQI</sequence>
<name>A0A5B9VXV8_9BACT</name>
<evidence type="ECO:0000313" key="3">
    <source>
        <dbReference type="Proteomes" id="UP000324233"/>
    </source>
</evidence>
<feature type="domain" description="Tc1-like transposase DDE" evidence="1">
    <location>
        <begin position="17"/>
        <end position="167"/>
    </location>
</feature>
<dbReference type="AlphaFoldDB" id="A0A5B9VXV8"/>
<proteinExistence type="predicted"/>
<keyword evidence="3" id="KW-1185">Reference proteome</keyword>
<protein>
    <recommendedName>
        <fullName evidence="1">Tc1-like transposase DDE domain-containing protein</fullName>
    </recommendedName>
</protein>
<dbReference type="Proteomes" id="UP000324233">
    <property type="component" value="Chromosome"/>
</dbReference>
<dbReference type="EMBL" id="CP042997">
    <property type="protein sequence ID" value="QEH32450.1"/>
    <property type="molecule type" value="Genomic_DNA"/>
</dbReference>
<organism evidence="2 3">
    <name type="scientific">Aquisphaera giovannonii</name>
    <dbReference type="NCBI Taxonomy" id="406548"/>
    <lineage>
        <taxon>Bacteria</taxon>
        <taxon>Pseudomonadati</taxon>
        <taxon>Planctomycetota</taxon>
        <taxon>Planctomycetia</taxon>
        <taxon>Isosphaerales</taxon>
        <taxon>Isosphaeraceae</taxon>
        <taxon>Aquisphaera</taxon>
    </lineage>
</organism>
<evidence type="ECO:0000259" key="1">
    <source>
        <dbReference type="Pfam" id="PF13358"/>
    </source>
</evidence>
<dbReference type="KEGG" id="agv:OJF2_09210"/>
<evidence type="ECO:0000313" key="2">
    <source>
        <dbReference type="EMBL" id="QEH32450.1"/>
    </source>
</evidence>
<dbReference type="Pfam" id="PF13358">
    <property type="entry name" value="DDE_3"/>
    <property type="match status" value="1"/>
</dbReference>